<feature type="transmembrane region" description="Helical" evidence="1">
    <location>
        <begin position="144"/>
        <end position="164"/>
    </location>
</feature>
<keyword evidence="1" id="KW-0812">Transmembrane</keyword>
<accession>F5RNC0</accession>
<dbReference type="EMBL" id="AFHQ01000041">
    <property type="protein sequence ID" value="EGK58989.1"/>
    <property type="molecule type" value="Genomic_DNA"/>
</dbReference>
<comment type="caution">
    <text evidence="2">The sequence shown here is derived from an EMBL/GenBank/DDBJ whole genome shotgun (WGS) entry which is preliminary data.</text>
</comment>
<keyword evidence="1" id="KW-1133">Transmembrane helix</keyword>
<name>F5RNC0_9FIRM</name>
<reference evidence="2 3" key="1">
    <citation type="submission" date="2011-04" db="EMBL/GenBank/DDBJ databases">
        <authorList>
            <person name="Muzny D."/>
            <person name="Qin X."/>
            <person name="Deng J."/>
            <person name="Jiang H."/>
            <person name="Liu Y."/>
            <person name="Qu J."/>
            <person name="Song X.-Z."/>
            <person name="Zhang L."/>
            <person name="Thornton R."/>
            <person name="Coyle M."/>
            <person name="Francisco L."/>
            <person name="Jackson L."/>
            <person name="Javaid M."/>
            <person name="Korchina V."/>
            <person name="Kovar C."/>
            <person name="Mata R."/>
            <person name="Mathew T."/>
            <person name="Ngo R."/>
            <person name="Nguyen L."/>
            <person name="Nguyen N."/>
            <person name="Okwuonu G."/>
            <person name="Ongeri F."/>
            <person name="Pham C."/>
            <person name="Simmons D."/>
            <person name="Wilczek-Boney K."/>
            <person name="Hale W."/>
            <person name="Jakkamsetti A."/>
            <person name="Pham P."/>
            <person name="Ruth R."/>
            <person name="San Lucas F."/>
            <person name="Warren J."/>
            <person name="Zhang J."/>
            <person name="Zhao Z."/>
            <person name="Zhou C."/>
            <person name="Zhu D."/>
            <person name="Lee S."/>
            <person name="Bess C."/>
            <person name="Blankenburg K."/>
            <person name="Forbes L."/>
            <person name="Fu Q."/>
            <person name="Gubbala S."/>
            <person name="Hirani K."/>
            <person name="Jayaseelan J.C."/>
            <person name="Lara F."/>
            <person name="Munidasa M."/>
            <person name="Palculict T."/>
            <person name="Patil S."/>
            <person name="Pu L.-L."/>
            <person name="Saada N."/>
            <person name="Tang L."/>
            <person name="Weissenberger G."/>
            <person name="Zhu Y."/>
            <person name="Hemphill L."/>
            <person name="Shang Y."/>
            <person name="Youmans B."/>
            <person name="Ayvaz T."/>
            <person name="Ross M."/>
            <person name="Santibanez J."/>
            <person name="Aqrawi P."/>
            <person name="Gross S."/>
            <person name="Joshi V."/>
            <person name="Fowler G."/>
            <person name="Nazareth L."/>
            <person name="Reid J."/>
            <person name="Worley K."/>
            <person name="Petrosino J."/>
            <person name="Highlander S."/>
            <person name="Gibbs R."/>
        </authorList>
    </citation>
    <scope>NUCLEOTIDE SEQUENCE [LARGE SCALE GENOMIC DNA]</scope>
    <source>
        <strain evidence="2 3">DSM 2778</strain>
    </source>
</reference>
<keyword evidence="3" id="KW-1185">Reference proteome</keyword>
<evidence type="ECO:0000256" key="1">
    <source>
        <dbReference type="SAM" id="Phobius"/>
    </source>
</evidence>
<dbReference type="RefSeq" id="WP_006306758.1">
    <property type="nucleotide sequence ID" value="NZ_GL892076.1"/>
</dbReference>
<dbReference type="STRING" id="888060.HMPREF9081_1756"/>
<gene>
    <name evidence="2" type="ORF">HMPREF9081_1756</name>
</gene>
<dbReference type="AlphaFoldDB" id="F5RNC0"/>
<feature type="transmembrane region" description="Helical" evidence="1">
    <location>
        <begin position="82"/>
        <end position="101"/>
    </location>
</feature>
<feature type="transmembrane region" description="Helical" evidence="1">
    <location>
        <begin position="47"/>
        <end position="70"/>
    </location>
</feature>
<sequence>MTGRFSSSWIAKMGMLTAAVIVVQFVGFALPLPLPAAMFLVGTAFSVLLLCAIDTVSFAGALLLVILMPITALLHQAMTHPILLLPAMTANLVYVLAYTVLKRRPLWMTAVLVPAARVTGAYAGSTLLLRLFDFDEQIFAGLRSAYVLIQFFTGAVGVCIWYDIRRRLPTG</sequence>
<organism evidence="2 3">
    <name type="scientific">Centipeda periodontii DSM 2778</name>
    <dbReference type="NCBI Taxonomy" id="888060"/>
    <lineage>
        <taxon>Bacteria</taxon>
        <taxon>Bacillati</taxon>
        <taxon>Bacillota</taxon>
        <taxon>Negativicutes</taxon>
        <taxon>Selenomonadales</taxon>
        <taxon>Selenomonadaceae</taxon>
        <taxon>Centipeda</taxon>
    </lineage>
</organism>
<evidence type="ECO:0008006" key="4">
    <source>
        <dbReference type="Google" id="ProtNLM"/>
    </source>
</evidence>
<protein>
    <recommendedName>
        <fullName evidence="4">ECF transporter S component</fullName>
    </recommendedName>
</protein>
<keyword evidence="1" id="KW-0472">Membrane</keyword>
<dbReference type="HOGENOM" id="CLU_1560199_0_0_9"/>
<evidence type="ECO:0000313" key="3">
    <source>
        <dbReference type="Proteomes" id="UP000004067"/>
    </source>
</evidence>
<feature type="transmembrane region" description="Helical" evidence="1">
    <location>
        <begin position="107"/>
        <end position="132"/>
    </location>
</feature>
<evidence type="ECO:0000313" key="2">
    <source>
        <dbReference type="EMBL" id="EGK58989.1"/>
    </source>
</evidence>
<dbReference type="Proteomes" id="UP000004067">
    <property type="component" value="Unassembled WGS sequence"/>
</dbReference>
<proteinExistence type="predicted"/>